<accession>A0AA39FTC2</accession>
<sequence length="100" mass="11294">MSQPSKIIVNIETQKILHNIQDITQKIKRELMIINEMIRDKGNVTEALTEANSALVQTAKELGIKSIDELLTFDESDEKNMFGVLSVDDITQKLMSVMDT</sequence>
<proteinExistence type="predicted"/>
<keyword evidence="2" id="KW-1185">Reference proteome</keyword>
<name>A0AA39FTC2_MICHY</name>
<dbReference type="EMBL" id="JAQQBR010000005">
    <property type="protein sequence ID" value="KAK0175469.1"/>
    <property type="molecule type" value="Genomic_DNA"/>
</dbReference>
<evidence type="ECO:0000313" key="2">
    <source>
        <dbReference type="Proteomes" id="UP001168972"/>
    </source>
</evidence>
<protein>
    <submittedName>
        <fullName evidence="1">Uncharacterized protein</fullName>
    </submittedName>
</protein>
<gene>
    <name evidence="1" type="ORF">PV327_009217</name>
</gene>
<comment type="caution">
    <text evidence="1">The sequence shown here is derived from an EMBL/GenBank/DDBJ whole genome shotgun (WGS) entry which is preliminary data.</text>
</comment>
<dbReference type="AlphaFoldDB" id="A0AA39FTC2"/>
<reference evidence="1" key="2">
    <citation type="submission" date="2023-03" db="EMBL/GenBank/DDBJ databases">
        <authorList>
            <person name="Inwood S.N."/>
            <person name="Skelly J.G."/>
            <person name="Guhlin J."/>
            <person name="Harrop T.W.R."/>
            <person name="Goldson S.G."/>
            <person name="Dearden P.K."/>
        </authorList>
    </citation>
    <scope>NUCLEOTIDE SEQUENCE</scope>
    <source>
        <strain evidence="1">Lincoln</strain>
        <tissue evidence="1">Whole body</tissue>
    </source>
</reference>
<evidence type="ECO:0000313" key="1">
    <source>
        <dbReference type="EMBL" id="KAK0175469.1"/>
    </source>
</evidence>
<dbReference type="Proteomes" id="UP001168972">
    <property type="component" value="Unassembled WGS sequence"/>
</dbReference>
<reference evidence="1" key="1">
    <citation type="journal article" date="2023" name="bioRxiv">
        <title>Scaffold-level genome assemblies of two parasitoid biocontrol wasps reveal the parthenogenesis mechanism and an associated novel virus.</title>
        <authorList>
            <person name="Inwood S."/>
            <person name="Skelly J."/>
            <person name="Guhlin J."/>
            <person name="Harrop T."/>
            <person name="Goldson S."/>
            <person name="Dearden P."/>
        </authorList>
    </citation>
    <scope>NUCLEOTIDE SEQUENCE</scope>
    <source>
        <strain evidence="1">Lincoln</strain>
        <tissue evidence="1">Whole body</tissue>
    </source>
</reference>
<organism evidence="1 2">
    <name type="scientific">Microctonus hyperodae</name>
    <name type="common">Parasitoid wasp</name>
    <dbReference type="NCBI Taxonomy" id="165561"/>
    <lineage>
        <taxon>Eukaryota</taxon>
        <taxon>Metazoa</taxon>
        <taxon>Ecdysozoa</taxon>
        <taxon>Arthropoda</taxon>
        <taxon>Hexapoda</taxon>
        <taxon>Insecta</taxon>
        <taxon>Pterygota</taxon>
        <taxon>Neoptera</taxon>
        <taxon>Endopterygota</taxon>
        <taxon>Hymenoptera</taxon>
        <taxon>Apocrita</taxon>
        <taxon>Ichneumonoidea</taxon>
        <taxon>Braconidae</taxon>
        <taxon>Euphorinae</taxon>
        <taxon>Microctonus</taxon>
    </lineage>
</organism>